<feature type="compositionally biased region" description="Polar residues" evidence="1">
    <location>
        <begin position="79"/>
        <end position="102"/>
    </location>
</feature>
<accession>M3Z259</accession>
<feature type="region of interest" description="Disordered" evidence="1">
    <location>
        <begin position="1"/>
        <end position="102"/>
    </location>
</feature>
<dbReference type="HOGENOM" id="CLU_2276561_0_0_1"/>
<organism evidence="2">
    <name type="scientific">Mustela putorius furo</name>
    <name type="common">European domestic ferret</name>
    <name type="synonym">Mustela furo</name>
    <dbReference type="NCBI Taxonomy" id="9669"/>
    <lineage>
        <taxon>Eukaryota</taxon>
        <taxon>Metazoa</taxon>
        <taxon>Chordata</taxon>
        <taxon>Craniata</taxon>
        <taxon>Vertebrata</taxon>
        <taxon>Euteleostomi</taxon>
        <taxon>Mammalia</taxon>
        <taxon>Eutheria</taxon>
        <taxon>Laurasiatheria</taxon>
        <taxon>Carnivora</taxon>
        <taxon>Caniformia</taxon>
        <taxon>Musteloidea</taxon>
        <taxon>Mustelidae</taxon>
        <taxon>Mustelinae</taxon>
        <taxon>Mustela</taxon>
    </lineage>
</organism>
<evidence type="ECO:0000313" key="2">
    <source>
        <dbReference type="Ensembl" id="ENSMPUP00000017671.1"/>
    </source>
</evidence>
<dbReference type="Ensembl" id="ENSMPUT00000017931.1">
    <property type="protein sequence ID" value="ENSMPUP00000017671.1"/>
    <property type="gene ID" value="ENSMPUG00000017783.1"/>
</dbReference>
<proteinExistence type="predicted"/>
<dbReference type="InParanoid" id="M3Z259"/>
<dbReference type="EMBL" id="AEYP01020617">
    <property type="status" value="NOT_ANNOTATED_CDS"/>
    <property type="molecule type" value="Genomic_DNA"/>
</dbReference>
<name>M3Z259_MUSPF</name>
<reference evidence="2" key="1">
    <citation type="submission" date="2024-06" db="UniProtKB">
        <authorList>
            <consortium name="Ensembl"/>
        </authorList>
    </citation>
    <scope>IDENTIFICATION</scope>
</reference>
<evidence type="ECO:0000256" key="1">
    <source>
        <dbReference type="SAM" id="MobiDB-lite"/>
    </source>
</evidence>
<dbReference type="AlphaFoldDB" id="M3Z259"/>
<protein>
    <submittedName>
        <fullName evidence="2">Uncharacterized protein</fullName>
    </submittedName>
</protein>
<sequence>MRSEEESKETGMTVLSADRSSPAPPARSPHPASRLPRSRRWGHEASHRTLLPQANLNRTIWMEKCTQDQAGSQKGGLSHQRTPQSGPGDRNNGSSFLEHQKR</sequence>